<dbReference type="Gene3D" id="1.10.260.40">
    <property type="entry name" value="lambda repressor-like DNA-binding domains"/>
    <property type="match status" value="1"/>
</dbReference>
<evidence type="ECO:0000259" key="1">
    <source>
        <dbReference type="Pfam" id="PF13443"/>
    </source>
</evidence>
<dbReference type="AlphaFoldDB" id="A0A9D2M705"/>
<name>A0A9D2M705_9FIRM</name>
<dbReference type="GO" id="GO:0003677">
    <property type="term" value="F:DNA binding"/>
    <property type="evidence" value="ECO:0007669"/>
    <property type="project" value="InterPro"/>
</dbReference>
<dbReference type="Proteomes" id="UP000886803">
    <property type="component" value="Unassembled WGS sequence"/>
</dbReference>
<evidence type="ECO:0000313" key="2">
    <source>
        <dbReference type="EMBL" id="HJB41834.1"/>
    </source>
</evidence>
<dbReference type="InterPro" id="IPR001387">
    <property type="entry name" value="Cro/C1-type_HTH"/>
</dbReference>
<feature type="domain" description="HTH cro/C1-type" evidence="1">
    <location>
        <begin position="6"/>
        <end position="60"/>
    </location>
</feature>
<dbReference type="SUPFAM" id="SSF47413">
    <property type="entry name" value="lambda repressor-like DNA-binding domains"/>
    <property type="match status" value="1"/>
</dbReference>
<reference evidence="2" key="2">
    <citation type="submission" date="2021-04" db="EMBL/GenBank/DDBJ databases">
        <authorList>
            <person name="Gilroy R."/>
        </authorList>
    </citation>
    <scope>NUCLEOTIDE SEQUENCE</scope>
    <source>
        <strain evidence="2">ChiBcec8-13705</strain>
    </source>
</reference>
<proteinExistence type="predicted"/>
<dbReference type="InterPro" id="IPR010982">
    <property type="entry name" value="Lambda_DNA-bd_dom_sf"/>
</dbReference>
<evidence type="ECO:0000313" key="3">
    <source>
        <dbReference type="Proteomes" id="UP000886803"/>
    </source>
</evidence>
<organism evidence="2 3">
    <name type="scientific">Candidatus Gemmiger avicola</name>
    <dbReference type="NCBI Taxonomy" id="2838605"/>
    <lineage>
        <taxon>Bacteria</taxon>
        <taxon>Bacillati</taxon>
        <taxon>Bacillota</taxon>
        <taxon>Clostridia</taxon>
        <taxon>Eubacteriales</taxon>
        <taxon>Gemmiger</taxon>
    </lineage>
</organism>
<comment type="caution">
    <text evidence="2">The sequence shown here is derived from an EMBL/GenBank/DDBJ whole genome shotgun (WGS) entry which is preliminary data.</text>
</comment>
<protein>
    <submittedName>
        <fullName evidence="2">Helix-turn-helix domain-containing protein</fullName>
    </submittedName>
</protein>
<dbReference type="EMBL" id="DWYG01000073">
    <property type="protein sequence ID" value="HJB41834.1"/>
    <property type="molecule type" value="Genomic_DNA"/>
</dbReference>
<gene>
    <name evidence="2" type="ORF">H9945_04980</name>
</gene>
<dbReference type="CDD" id="cd00093">
    <property type="entry name" value="HTH_XRE"/>
    <property type="match status" value="1"/>
</dbReference>
<dbReference type="Pfam" id="PF13443">
    <property type="entry name" value="HTH_26"/>
    <property type="match status" value="1"/>
</dbReference>
<accession>A0A9D2M705</accession>
<reference evidence="2" key="1">
    <citation type="journal article" date="2021" name="PeerJ">
        <title>Extensive microbial diversity within the chicken gut microbiome revealed by metagenomics and culture.</title>
        <authorList>
            <person name="Gilroy R."/>
            <person name="Ravi A."/>
            <person name="Getino M."/>
            <person name="Pursley I."/>
            <person name="Horton D.L."/>
            <person name="Alikhan N.F."/>
            <person name="Baker D."/>
            <person name="Gharbi K."/>
            <person name="Hall N."/>
            <person name="Watson M."/>
            <person name="Adriaenssens E.M."/>
            <person name="Foster-Nyarko E."/>
            <person name="Jarju S."/>
            <person name="Secka A."/>
            <person name="Antonio M."/>
            <person name="Oren A."/>
            <person name="Chaudhuri R.R."/>
            <person name="La Ragione R."/>
            <person name="Hildebrand F."/>
            <person name="Pallen M.J."/>
        </authorList>
    </citation>
    <scope>NUCLEOTIDE SEQUENCE</scope>
    <source>
        <strain evidence="2">ChiBcec8-13705</strain>
    </source>
</reference>
<sequence>MRKFKRLRRVMFEKDATIKDTAKLAGLSPSTLTDHMAGHHPFTAAEMKAITKVLGLKPDDCWRYFVEDYGKL</sequence>